<evidence type="ECO:0000313" key="3">
    <source>
        <dbReference type="Proteomes" id="UP000616885"/>
    </source>
</evidence>
<dbReference type="EMBL" id="JADCTT010000008">
    <property type="protein sequence ID" value="KAF9748936.1"/>
    <property type="molecule type" value="Genomic_DNA"/>
</dbReference>
<comment type="caution">
    <text evidence="2">The sequence shown here is derived from an EMBL/GenBank/DDBJ whole genome shotgun (WGS) entry which is preliminary data.</text>
</comment>
<proteinExistence type="predicted"/>
<feature type="region of interest" description="Disordered" evidence="1">
    <location>
        <begin position="93"/>
        <end position="112"/>
    </location>
</feature>
<evidence type="ECO:0000313" key="2">
    <source>
        <dbReference type="EMBL" id="KAF9748936.1"/>
    </source>
</evidence>
<reference evidence="2" key="1">
    <citation type="submission" date="2020-10" db="EMBL/GenBank/DDBJ databases">
        <title>High-Quality Genome Resource of Clonostachys rosea strain S41 by Oxford Nanopore Long-Read Sequencing.</title>
        <authorList>
            <person name="Wang H."/>
        </authorList>
    </citation>
    <scope>NUCLEOTIDE SEQUENCE</scope>
    <source>
        <strain evidence="2">S41</strain>
    </source>
</reference>
<name>A0A8H7MZP3_BIOOC</name>
<dbReference type="AlphaFoldDB" id="A0A8H7MZP3"/>
<organism evidence="2 3">
    <name type="scientific">Bionectria ochroleuca</name>
    <name type="common">Gliocladium roseum</name>
    <dbReference type="NCBI Taxonomy" id="29856"/>
    <lineage>
        <taxon>Eukaryota</taxon>
        <taxon>Fungi</taxon>
        <taxon>Dikarya</taxon>
        <taxon>Ascomycota</taxon>
        <taxon>Pezizomycotina</taxon>
        <taxon>Sordariomycetes</taxon>
        <taxon>Hypocreomycetidae</taxon>
        <taxon>Hypocreales</taxon>
        <taxon>Bionectriaceae</taxon>
        <taxon>Clonostachys</taxon>
    </lineage>
</organism>
<protein>
    <submittedName>
        <fullName evidence="2">Uncharacterized protein</fullName>
    </submittedName>
</protein>
<dbReference type="Proteomes" id="UP000616885">
    <property type="component" value="Unassembled WGS sequence"/>
</dbReference>
<sequence>MPSSFPELRWDETPNYHLEGPKIRERRETNGMLRYPWSSQSDTLHHPCHVLSQGMESMAYAAYMWCHGLPFTALQQISQLVYVRLPKLTRRLAFRASPKQRQPTASSAKGAH</sequence>
<evidence type="ECO:0000256" key="1">
    <source>
        <dbReference type="SAM" id="MobiDB-lite"/>
    </source>
</evidence>
<feature type="compositionally biased region" description="Polar residues" evidence="1">
    <location>
        <begin position="99"/>
        <end position="112"/>
    </location>
</feature>
<accession>A0A8H7MZP3</accession>
<gene>
    <name evidence="2" type="ORF">IM811_016731</name>
</gene>